<dbReference type="OrthoDB" id="233246at2"/>
<dbReference type="InterPro" id="IPR011487">
    <property type="entry name" value="DUF1598"/>
</dbReference>
<gene>
    <name evidence="1" type="ORF">SAMN05421753_10232</name>
</gene>
<organism evidence="1 2">
    <name type="scientific">Planctomicrobium piriforme</name>
    <dbReference type="NCBI Taxonomy" id="1576369"/>
    <lineage>
        <taxon>Bacteria</taxon>
        <taxon>Pseudomonadati</taxon>
        <taxon>Planctomycetota</taxon>
        <taxon>Planctomycetia</taxon>
        <taxon>Planctomycetales</taxon>
        <taxon>Planctomycetaceae</taxon>
        <taxon>Planctomicrobium</taxon>
    </lineage>
</organism>
<accession>A0A1I3C0M9</accession>
<dbReference type="EMBL" id="FOQD01000002">
    <property type="protein sequence ID" value="SFH68084.1"/>
    <property type="molecule type" value="Genomic_DNA"/>
</dbReference>
<dbReference type="Proteomes" id="UP000199518">
    <property type="component" value="Unassembled WGS sequence"/>
</dbReference>
<evidence type="ECO:0000313" key="2">
    <source>
        <dbReference type="Proteomes" id="UP000199518"/>
    </source>
</evidence>
<protein>
    <recommendedName>
        <fullName evidence="3">DUF1598 domain-containing protein</fullName>
    </recommendedName>
</protein>
<proteinExistence type="predicted"/>
<evidence type="ECO:0000313" key="1">
    <source>
        <dbReference type="EMBL" id="SFH68084.1"/>
    </source>
</evidence>
<dbReference type="STRING" id="1576369.SAMN05421753_10232"/>
<evidence type="ECO:0008006" key="3">
    <source>
        <dbReference type="Google" id="ProtNLM"/>
    </source>
</evidence>
<dbReference type="Pfam" id="PF07643">
    <property type="entry name" value="DUF1598"/>
    <property type="match status" value="1"/>
</dbReference>
<dbReference type="RefSeq" id="WP_092047739.1">
    <property type="nucleotide sequence ID" value="NZ_FOQD01000002.1"/>
</dbReference>
<name>A0A1I3C0M9_9PLAN</name>
<keyword evidence="2" id="KW-1185">Reference proteome</keyword>
<sequence length="588" mass="63074">MTRAMCVEARSEHQTARLFRLGAAACATSLAVFACGIASQARGDDAVNAVQAVDGLMAAGEFGAAADIAAQQPEAARGEMVKKIVDDRLQAGDVDGAKAVLPALGQSRDRVEATGQVARNQMTNGGANFSELIELIQTVTEGPWFDIDAEGGTMTPFTSGIKVDPNGVLARQAREESNHQVSHVRQQARAAHLNGDMAQPSALRLVSLTRLEKEVARRLAEGKPVVESMQNLAGLSHIQYVLLYPEQGEIVIGGPAEGWRYNEQGLPVGAVSQTPTLQLDDLVTVMRTFSPNGQTVFGCSIDPRQENLKAVKDFVADSQSRGALSPAGVRSWATKIGNLLGLQDITVFGVPGSSRVARVMVEADYRMKLIGIGKLDGGSQVPDYFELLAKNPGLASGNLDALRWWMTLQCEAVVHSPEKNAFEIRGAGVKCLSENQHLTASGERIATGKSEPVNQQFAANFTSHYEELAKKDPIFADLEGIFDLALVAAMIQNNQLDQRAGWDRGVFAANGEYRPASYATPKQTESVINHRVFNGQDVVLQVAGGVRGDAMAVLNDAAVNHESPRLGTVAQQAQAGELPANRWWWDAK</sequence>
<dbReference type="PROSITE" id="PS51257">
    <property type="entry name" value="PROKAR_LIPOPROTEIN"/>
    <property type="match status" value="1"/>
</dbReference>
<dbReference type="AlphaFoldDB" id="A0A1I3C0M9"/>
<reference evidence="2" key="1">
    <citation type="submission" date="2016-10" db="EMBL/GenBank/DDBJ databases">
        <authorList>
            <person name="Varghese N."/>
            <person name="Submissions S."/>
        </authorList>
    </citation>
    <scope>NUCLEOTIDE SEQUENCE [LARGE SCALE GENOMIC DNA]</scope>
    <source>
        <strain evidence="2">DSM 26348</strain>
    </source>
</reference>